<protein>
    <submittedName>
        <fullName evidence="1">14333_t:CDS:1</fullName>
    </submittedName>
</protein>
<comment type="caution">
    <text evidence="1">The sequence shown here is derived from an EMBL/GenBank/DDBJ whole genome shotgun (WGS) entry which is preliminary data.</text>
</comment>
<proteinExistence type="predicted"/>
<dbReference type="Proteomes" id="UP000789405">
    <property type="component" value="Unassembled WGS sequence"/>
</dbReference>
<reference evidence="1" key="1">
    <citation type="submission" date="2021-06" db="EMBL/GenBank/DDBJ databases">
        <authorList>
            <person name="Kallberg Y."/>
            <person name="Tangrot J."/>
            <person name="Rosling A."/>
        </authorList>
    </citation>
    <scope>NUCLEOTIDE SEQUENCE</scope>
    <source>
        <strain evidence="1">MA453B</strain>
    </source>
</reference>
<feature type="non-terminal residue" evidence="1">
    <location>
        <position position="76"/>
    </location>
</feature>
<sequence>MSYAFKNLGIRITVHEPRDVINLGGVGNPRQGVCKDYPLGKTIRFYVYDEKQAGFLTTGYHQYLINQLQITEDYIT</sequence>
<organism evidence="1 2">
    <name type="scientific">Dentiscutata erythropus</name>
    <dbReference type="NCBI Taxonomy" id="1348616"/>
    <lineage>
        <taxon>Eukaryota</taxon>
        <taxon>Fungi</taxon>
        <taxon>Fungi incertae sedis</taxon>
        <taxon>Mucoromycota</taxon>
        <taxon>Glomeromycotina</taxon>
        <taxon>Glomeromycetes</taxon>
        <taxon>Diversisporales</taxon>
        <taxon>Gigasporaceae</taxon>
        <taxon>Dentiscutata</taxon>
    </lineage>
</organism>
<name>A0A9N9JKI4_9GLOM</name>
<dbReference type="EMBL" id="CAJVPY010022821">
    <property type="protein sequence ID" value="CAG8783809.1"/>
    <property type="molecule type" value="Genomic_DNA"/>
</dbReference>
<gene>
    <name evidence="1" type="ORF">DERYTH_LOCUS19992</name>
</gene>
<evidence type="ECO:0000313" key="1">
    <source>
        <dbReference type="EMBL" id="CAG8783809.1"/>
    </source>
</evidence>
<dbReference type="AlphaFoldDB" id="A0A9N9JKI4"/>
<keyword evidence="2" id="KW-1185">Reference proteome</keyword>
<accession>A0A9N9JKI4</accession>
<evidence type="ECO:0000313" key="2">
    <source>
        <dbReference type="Proteomes" id="UP000789405"/>
    </source>
</evidence>